<dbReference type="AlphaFoldDB" id="C6HDX6"/>
<dbReference type="VEuPathDB" id="FungiDB:HCDG_04407"/>
<dbReference type="Proteomes" id="UP000002624">
    <property type="component" value="Unassembled WGS sequence"/>
</dbReference>
<dbReference type="EMBL" id="GG692423">
    <property type="protein sequence ID" value="EER41760.1"/>
    <property type="molecule type" value="Genomic_DNA"/>
</dbReference>
<feature type="compositionally biased region" description="Polar residues" evidence="1">
    <location>
        <begin position="155"/>
        <end position="164"/>
    </location>
</feature>
<feature type="region of interest" description="Disordered" evidence="1">
    <location>
        <begin position="142"/>
        <end position="164"/>
    </location>
</feature>
<accession>C6HDX6</accession>
<evidence type="ECO:0000313" key="3">
    <source>
        <dbReference type="Proteomes" id="UP000002624"/>
    </source>
</evidence>
<evidence type="ECO:0000256" key="1">
    <source>
        <dbReference type="SAM" id="MobiDB-lite"/>
    </source>
</evidence>
<sequence length="186" mass="20051">MPGIEGESAKRSKTKHSISLSLIWGIPVAPEGGESSLGTCDPPSSQQLGEVSVRNATRECSQVSANDHSGLVENDTDVPSHARAIVDAHMAQCTVSGQDSVPRMQDIDVTNDIVRISPRPEMTGLTNAAGNISNFEDNPFTFFQPHDPNEEPPLASQSHSQNMPQGAQLMTSHVPMIEHDTRKAWS</sequence>
<protein>
    <submittedName>
        <fullName evidence="2">Uncharacterized protein</fullName>
    </submittedName>
</protein>
<organism evidence="2 3">
    <name type="scientific">Ajellomyces capsulatus (strain H143)</name>
    <name type="common">Darling's disease fungus</name>
    <name type="synonym">Histoplasma capsulatum</name>
    <dbReference type="NCBI Taxonomy" id="544712"/>
    <lineage>
        <taxon>Eukaryota</taxon>
        <taxon>Fungi</taxon>
        <taxon>Dikarya</taxon>
        <taxon>Ascomycota</taxon>
        <taxon>Pezizomycotina</taxon>
        <taxon>Eurotiomycetes</taxon>
        <taxon>Eurotiomycetidae</taxon>
        <taxon>Onygenales</taxon>
        <taxon>Ajellomycetaceae</taxon>
        <taxon>Histoplasma</taxon>
    </lineage>
</organism>
<proteinExistence type="predicted"/>
<name>C6HDX6_AJECH</name>
<gene>
    <name evidence="2" type="ORF">HCDG_04407</name>
</gene>
<reference evidence="3" key="1">
    <citation type="submission" date="2009-05" db="EMBL/GenBank/DDBJ databases">
        <title>The genome sequence of Ajellomyces capsulatus strain H143.</title>
        <authorList>
            <person name="Champion M."/>
            <person name="Cuomo C.A."/>
            <person name="Ma L.-J."/>
            <person name="Henn M.R."/>
            <person name="Sil A."/>
            <person name="Goldman B."/>
            <person name="Young S.K."/>
            <person name="Kodira C.D."/>
            <person name="Zeng Q."/>
            <person name="Koehrsen M."/>
            <person name="Alvarado L."/>
            <person name="Berlin A.M."/>
            <person name="Borenstein D."/>
            <person name="Chen Z."/>
            <person name="Engels R."/>
            <person name="Freedman E."/>
            <person name="Gellesch M."/>
            <person name="Goldberg J."/>
            <person name="Griggs A."/>
            <person name="Gujja S."/>
            <person name="Heiman D.I."/>
            <person name="Hepburn T.A."/>
            <person name="Howarth C."/>
            <person name="Jen D."/>
            <person name="Larson L."/>
            <person name="Lewis B."/>
            <person name="Mehta T."/>
            <person name="Park D."/>
            <person name="Pearson M."/>
            <person name="Roberts A."/>
            <person name="Saif S."/>
            <person name="Shea T.D."/>
            <person name="Shenoy N."/>
            <person name="Sisk P."/>
            <person name="Stolte C."/>
            <person name="Sykes S."/>
            <person name="Walk T."/>
            <person name="White J."/>
            <person name="Yandava C."/>
            <person name="Klein B."/>
            <person name="McEwen J.G."/>
            <person name="Puccia R."/>
            <person name="Goldman G.H."/>
            <person name="Felipe M.S."/>
            <person name="Nino-Vega G."/>
            <person name="San-Blas G."/>
            <person name="Taylor J.W."/>
            <person name="Mendoza L."/>
            <person name="Galagan J.E."/>
            <person name="Nusbaum C."/>
            <person name="Birren B.W."/>
        </authorList>
    </citation>
    <scope>NUCLEOTIDE SEQUENCE [LARGE SCALE GENOMIC DNA]</scope>
    <source>
        <strain evidence="3">H143</strain>
    </source>
</reference>
<dbReference type="HOGENOM" id="CLU_1454009_0_0_1"/>
<evidence type="ECO:0000313" key="2">
    <source>
        <dbReference type="EMBL" id="EER41760.1"/>
    </source>
</evidence>